<organism evidence="2 3">
    <name type="scientific">Ferrimonas marina</name>
    <dbReference type="NCBI Taxonomy" id="299255"/>
    <lineage>
        <taxon>Bacteria</taxon>
        <taxon>Pseudomonadati</taxon>
        <taxon>Pseudomonadota</taxon>
        <taxon>Gammaproteobacteria</taxon>
        <taxon>Alteromonadales</taxon>
        <taxon>Ferrimonadaceae</taxon>
        <taxon>Ferrimonas</taxon>
    </lineage>
</organism>
<dbReference type="Proteomes" id="UP000184268">
    <property type="component" value="Unassembled WGS sequence"/>
</dbReference>
<keyword evidence="3" id="KW-1185">Reference proteome</keyword>
<keyword evidence="1" id="KW-0812">Transmembrane</keyword>
<feature type="transmembrane region" description="Helical" evidence="1">
    <location>
        <begin position="40"/>
        <end position="60"/>
    </location>
</feature>
<reference evidence="2 3" key="1">
    <citation type="submission" date="2016-11" db="EMBL/GenBank/DDBJ databases">
        <authorList>
            <person name="Jaros S."/>
            <person name="Januszkiewicz K."/>
            <person name="Wedrychowicz H."/>
        </authorList>
    </citation>
    <scope>NUCLEOTIDE SEQUENCE [LARGE SCALE GENOMIC DNA]</scope>
    <source>
        <strain evidence="2 3">DSM 16917</strain>
    </source>
</reference>
<proteinExistence type="predicted"/>
<gene>
    <name evidence="2" type="ORF">SAMN02745129_4664</name>
</gene>
<sequence length="62" mass="7277">MTDTLWLILGAGLLLWVLYDIIRGQTWLHRRIARTKEPMFFWALMLAWTGLAFWTLGFGYSG</sequence>
<keyword evidence="1" id="KW-1133">Transmembrane helix</keyword>
<dbReference type="EMBL" id="FQXG01000009">
    <property type="protein sequence ID" value="SHI19360.1"/>
    <property type="molecule type" value="Genomic_DNA"/>
</dbReference>
<protein>
    <submittedName>
        <fullName evidence="2">Uncharacterized protein</fullName>
    </submittedName>
</protein>
<name>A0A1M5Z581_9GAMM</name>
<dbReference type="STRING" id="299255.SAMN02745129_4664"/>
<accession>A0A1M5Z581</accession>
<keyword evidence="1" id="KW-0472">Membrane</keyword>
<evidence type="ECO:0000313" key="2">
    <source>
        <dbReference type="EMBL" id="SHI19360.1"/>
    </source>
</evidence>
<feature type="transmembrane region" description="Helical" evidence="1">
    <location>
        <begin position="6"/>
        <end position="28"/>
    </location>
</feature>
<dbReference type="RefSeq" id="WP_067661942.1">
    <property type="nucleotide sequence ID" value="NZ_FQXG01000009.1"/>
</dbReference>
<dbReference type="AlphaFoldDB" id="A0A1M5Z581"/>
<evidence type="ECO:0000313" key="3">
    <source>
        <dbReference type="Proteomes" id="UP000184268"/>
    </source>
</evidence>
<evidence type="ECO:0000256" key="1">
    <source>
        <dbReference type="SAM" id="Phobius"/>
    </source>
</evidence>